<dbReference type="AlphaFoldDB" id="A0A8J5S9K6"/>
<evidence type="ECO:0000313" key="2">
    <source>
        <dbReference type="EMBL" id="KAG8061013.1"/>
    </source>
</evidence>
<feature type="compositionally biased region" description="Basic and acidic residues" evidence="1">
    <location>
        <begin position="56"/>
        <end position="76"/>
    </location>
</feature>
<protein>
    <submittedName>
        <fullName evidence="2">Uncharacterized protein</fullName>
    </submittedName>
</protein>
<dbReference type="EMBL" id="JAAALK010000287">
    <property type="protein sequence ID" value="KAG8061013.1"/>
    <property type="molecule type" value="Genomic_DNA"/>
</dbReference>
<reference evidence="2" key="1">
    <citation type="journal article" date="2021" name="bioRxiv">
        <title>Whole Genome Assembly and Annotation of Northern Wild Rice, Zizania palustris L., Supports a Whole Genome Duplication in the Zizania Genus.</title>
        <authorList>
            <person name="Haas M."/>
            <person name="Kono T."/>
            <person name="Macchietto M."/>
            <person name="Millas R."/>
            <person name="McGilp L."/>
            <person name="Shao M."/>
            <person name="Duquette J."/>
            <person name="Hirsch C.N."/>
            <person name="Kimball J."/>
        </authorList>
    </citation>
    <scope>NUCLEOTIDE SEQUENCE</scope>
    <source>
        <tissue evidence="2">Fresh leaf tissue</tissue>
    </source>
</reference>
<reference evidence="2" key="2">
    <citation type="submission" date="2021-02" db="EMBL/GenBank/DDBJ databases">
        <authorList>
            <person name="Kimball J.A."/>
            <person name="Haas M.W."/>
            <person name="Macchietto M."/>
            <person name="Kono T."/>
            <person name="Duquette J."/>
            <person name="Shao M."/>
        </authorList>
    </citation>
    <scope>NUCLEOTIDE SEQUENCE</scope>
    <source>
        <tissue evidence="2">Fresh leaf tissue</tissue>
    </source>
</reference>
<keyword evidence="3" id="KW-1185">Reference proteome</keyword>
<evidence type="ECO:0000256" key="1">
    <source>
        <dbReference type="SAM" id="MobiDB-lite"/>
    </source>
</evidence>
<comment type="caution">
    <text evidence="2">The sequence shown here is derived from an EMBL/GenBank/DDBJ whole genome shotgun (WGS) entry which is preliminary data.</text>
</comment>
<organism evidence="2 3">
    <name type="scientific">Zizania palustris</name>
    <name type="common">Northern wild rice</name>
    <dbReference type="NCBI Taxonomy" id="103762"/>
    <lineage>
        <taxon>Eukaryota</taxon>
        <taxon>Viridiplantae</taxon>
        <taxon>Streptophyta</taxon>
        <taxon>Embryophyta</taxon>
        <taxon>Tracheophyta</taxon>
        <taxon>Spermatophyta</taxon>
        <taxon>Magnoliopsida</taxon>
        <taxon>Liliopsida</taxon>
        <taxon>Poales</taxon>
        <taxon>Poaceae</taxon>
        <taxon>BOP clade</taxon>
        <taxon>Oryzoideae</taxon>
        <taxon>Oryzeae</taxon>
        <taxon>Zizaniinae</taxon>
        <taxon>Zizania</taxon>
    </lineage>
</organism>
<feature type="region of interest" description="Disordered" evidence="1">
    <location>
        <begin position="18"/>
        <end position="102"/>
    </location>
</feature>
<name>A0A8J5S9K6_ZIZPA</name>
<dbReference type="Proteomes" id="UP000729402">
    <property type="component" value="Unassembled WGS sequence"/>
</dbReference>
<accession>A0A8J5S9K6</accession>
<gene>
    <name evidence="2" type="ORF">GUJ93_ZPchr0002g25635</name>
</gene>
<evidence type="ECO:0000313" key="3">
    <source>
        <dbReference type="Proteomes" id="UP000729402"/>
    </source>
</evidence>
<sequence length="102" mass="10617">MPKLSLCSHAGCSCAAGHQLPAARSLTPRALRRARQQKIPPPNARKTGGAGCELADAAKAKTNGDRGKNAGGREEGNGGGAEIFLRRTQAAVNSGDRREMTH</sequence>
<proteinExistence type="predicted"/>